<reference evidence="1 2" key="1">
    <citation type="submission" date="2022-06" db="EMBL/GenBank/DDBJ databases">
        <title>Dynamics of rice microbiomes reveals core vertical transmitted seed endophytes.</title>
        <authorList>
            <person name="Liao K."/>
            <person name="Zhang X."/>
        </authorList>
    </citation>
    <scope>NUCLEOTIDE SEQUENCE [LARGE SCALE GENOMIC DNA]</scope>
    <source>
        <strain evidence="1 2">YT10-10-1</strain>
    </source>
</reference>
<dbReference type="RefSeq" id="WP_267082241.1">
    <property type="nucleotide sequence ID" value="NZ_CP099530.1"/>
</dbReference>
<accession>A0ABT3DTF0</accession>
<comment type="caution">
    <text evidence="1">The sequence shown here is derived from an EMBL/GenBank/DDBJ whole genome shotgun (WGS) entry which is preliminary data.</text>
</comment>
<name>A0ABT3DTF0_9XANT</name>
<protein>
    <recommendedName>
        <fullName evidence="3">Phage tail protein</fullName>
    </recommendedName>
</protein>
<sequence>MTNPVPFVFALGGDASETLEWLTDIGQAPATGVEHRRRLRSSPRVTLRSDGLQEGQLRRWLENSLHAYGTGPWEFPLLGDTMVMDADASIGSTILHGDASLLRFAAGGRALICTGNPRVAEIVSVETFGSTGIMLSGGTARAWPAGTVVRPMYAGRFDSMPQLARFTGDSVSYSVECRLDEVMDVDFTHGLPMYRGYPVLESFVDWTSDPEWTPARLTTIEDEDTGPVFVNDAPGVAMPEVTLQLAASSRVQVASLLGLLWTMCGRWQPIWVPSKTLDLVLAANASSGALELVTEWSGLADAGLAEHRKDIRIELHDGSVIYRRITAVEELSDAQELLALDHQLDVAFRVQDVAAISFMALMRQDADVNRLNWFDHQTLQTEMTLKAVPHGI</sequence>
<organism evidence="1 2">
    <name type="scientific">Xanthomonas sacchari</name>
    <dbReference type="NCBI Taxonomy" id="56458"/>
    <lineage>
        <taxon>Bacteria</taxon>
        <taxon>Pseudomonadati</taxon>
        <taxon>Pseudomonadota</taxon>
        <taxon>Gammaproteobacteria</taxon>
        <taxon>Lysobacterales</taxon>
        <taxon>Lysobacteraceae</taxon>
        <taxon>Xanthomonas</taxon>
    </lineage>
</organism>
<evidence type="ECO:0000313" key="1">
    <source>
        <dbReference type="EMBL" id="MCW0398775.1"/>
    </source>
</evidence>
<dbReference type="EMBL" id="JANFWR010000007">
    <property type="protein sequence ID" value="MCW0398775.1"/>
    <property type="molecule type" value="Genomic_DNA"/>
</dbReference>
<proteinExistence type="predicted"/>
<evidence type="ECO:0000313" key="2">
    <source>
        <dbReference type="Proteomes" id="UP001320843"/>
    </source>
</evidence>
<dbReference type="Proteomes" id="UP001320843">
    <property type="component" value="Unassembled WGS sequence"/>
</dbReference>
<keyword evidence="2" id="KW-1185">Reference proteome</keyword>
<gene>
    <name evidence="1" type="ORF">NB700_001331</name>
</gene>
<evidence type="ECO:0008006" key="3">
    <source>
        <dbReference type="Google" id="ProtNLM"/>
    </source>
</evidence>